<protein>
    <recommendedName>
        <fullName evidence="2">Regulatory protein zeste</fullName>
    </recommendedName>
</protein>
<dbReference type="EMBL" id="OU898277">
    <property type="protein sequence ID" value="CAG9829772.1"/>
    <property type="molecule type" value="Genomic_DNA"/>
</dbReference>
<dbReference type="Gene3D" id="1.10.10.60">
    <property type="entry name" value="Homeodomain-like"/>
    <property type="match status" value="1"/>
</dbReference>
<dbReference type="PANTHER" id="PTHR21411">
    <property type="entry name" value="APONTIC"/>
    <property type="match status" value="1"/>
</dbReference>
<evidence type="ECO:0000256" key="5">
    <source>
        <dbReference type="ARBA" id="ARBA00025466"/>
    </source>
</evidence>
<dbReference type="Proteomes" id="UP001153709">
    <property type="component" value="Chromosome 2"/>
</dbReference>
<evidence type="ECO:0000256" key="4">
    <source>
        <dbReference type="ARBA" id="ARBA00023163"/>
    </source>
</evidence>
<dbReference type="AlphaFoldDB" id="A0A9N9X918"/>
<evidence type="ECO:0000256" key="2">
    <source>
        <dbReference type="ARBA" id="ARBA00016807"/>
    </source>
</evidence>
<dbReference type="InterPro" id="IPR028002">
    <property type="entry name" value="Myb_DNA-bind_5"/>
</dbReference>
<name>A0A9N9X918_DIABA</name>
<dbReference type="Pfam" id="PF13873">
    <property type="entry name" value="Myb_DNA-bind_5"/>
    <property type="match status" value="1"/>
</dbReference>
<keyword evidence="4" id="KW-0804">Transcription</keyword>
<dbReference type="OrthoDB" id="6769707at2759"/>
<feature type="domain" description="Myb/SANT-like DNA-binding" evidence="6">
    <location>
        <begin position="5"/>
        <end position="82"/>
    </location>
</feature>
<dbReference type="PANTHER" id="PTHR21411:SF0">
    <property type="entry name" value="REGULATORY PROTEIN ZESTE"/>
    <property type="match status" value="1"/>
</dbReference>
<evidence type="ECO:0000259" key="6">
    <source>
        <dbReference type="Pfam" id="PF13873"/>
    </source>
</evidence>
<comment type="subunit">
    <text evidence="1">Self-associates forming complexes of several hundred monomers.</text>
</comment>
<evidence type="ECO:0000256" key="3">
    <source>
        <dbReference type="ARBA" id="ARBA00023015"/>
    </source>
</evidence>
<evidence type="ECO:0000256" key="1">
    <source>
        <dbReference type="ARBA" id="ARBA00011764"/>
    </source>
</evidence>
<keyword evidence="3" id="KW-0805">Transcription regulation</keyword>
<organism evidence="7 8">
    <name type="scientific">Diabrotica balteata</name>
    <name type="common">Banded cucumber beetle</name>
    <dbReference type="NCBI Taxonomy" id="107213"/>
    <lineage>
        <taxon>Eukaryota</taxon>
        <taxon>Metazoa</taxon>
        <taxon>Ecdysozoa</taxon>
        <taxon>Arthropoda</taxon>
        <taxon>Hexapoda</taxon>
        <taxon>Insecta</taxon>
        <taxon>Pterygota</taxon>
        <taxon>Neoptera</taxon>
        <taxon>Endopterygota</taxon>
        <taxon>Coleoptera</taxon>
        <taxon>Polyphaga</taxon>
        <taxon>Cucujiformia</taxon>
        <taxon>Chrysomeloidea</taxon>
        <taxon>Chrysomelidae</taxon>
        <taxon>Galerucinae</taxon>
        <taxon>Diabroticina</taxon>
        <taxon>Diabroticites</taxon>
        <taxon>Diabrotica</taxon>
    </lineage>
</organism>
<keyword evidence="8" id="KW-1185">Reference proteome</keyword>
<sequence length="300" mass="34533">MEKKRCNNFTANEIDVLVSLVEKFKEIVECKKTDTITNNGKEAEWRKIEIQFNSICGTGRTAKMLRSKWDSLKKSIKKEYADYKQKLYKTGGGPKRDLVLNNASNRILAIIGIGATGTISQFDSDFDTEITVEEENVIPEETLEIINIQIDKEFDDCEIDDSNVNPIELASCSWKSWTPQQIRQAMSQPLKVLNVVDAECSKENIVPEEKEPVNSADTPRGFANTGKRKRFYKKESIPSKIKKQQSCDLYEELAKKKIEYIDFQINLLKEEAEMKEKRLSEKHALEIKILNQELENKKKI</sequence>
<accession>A0A9N9X918</accession>
<proteinExistence type="predicted"/>
<evidence type="ECO:0000313" key="8">
    <source>
        <dbReference type="Proteomes" id="UP001153709"/>
    </source>
</evidence>
<reference evidence="7" key="1">
    <citation type="submission" date="2022-01" db="EMBL/GenBank/DDBJ databases">
        <authorList>
            <person name="King R."/>
        </authorList>
    </citation>
    <scope>NUCLEOTIDE SEQUENCE</scope>
</reference>
<comment type="function">
    <text evidence="5">Involved in transvection phenomena (= synapsis-dependent gene expression), where the synaptic pairing of chromosomes carrying genes with which zeste interacts influences the expression of these genes. Zeste binds to DNA and stimulates transcription from a nearby promoter.</text>
</comment>
<evidence type="ECO:0000313" key="7">
    <source>
        <dbReference type="EMBL" id="CAG9829772.1"/>
    </source>
</evidence>
<gene>
    <name evidence="7" type="ORF">DIABBA_LOCUS3541</name>
</gene>